<dbReference type="EMBL" id="CAJNYD010002292">
    <property type="protein sequence ID" value="CAF3409534.1"/>
    <property type="molecule type" value="Genomic_DNA"/>
</dbReference>
<protein>
    <recommendedName>
        <fullName evidence="1">F-box domain-containing protein</fullName>
    </recommendedName>
</protein>
<dbReference type="Proteomes" id="UP000663848">
    <property type="component" value="Unassembled WGS sequence"/>
</dbReference>
<dbReference type="Proteomes" id="UP000663833">
    <property type="component" value="Unassembled WGS sequence"/>
</dbReference>
<evidence type="ECO:0000313" key="2">
    <source>
        <dbReference type="EMBL" id="CAF3160975.1"/>
    </source>
</evidence>
<dbReference type="OrthoDB" id="10020751at2759"/>
<evidence type="ECO:0000313" key="8">
    <source>
        <dbReference type="EMBL" id="CAF4501932.1"/>
    </source>
</evidence>
<dbReference type="EMBL" id="CAJOBO010003739">
    <property type="protein sequence ID" value="CAF4501932.1"/>
    <property type="molecule type" value="Genomic_DNA"/>
</dbReference>
<dbReference type="PROSITE" id="PS50181">
    <property type="entry name" value="FBOX"/>
    <property type="match status" value="1"/>
</dbReference>
<dbReference type="EMBL" id="CAJOBP010003452">
    <property type="protein sequence ID" value="CAF4405777.1"/>
    <property type="molecule type" value="Genomic_DNA"/>
</dbReference>
<evidence type="ECO:0000313" key="5">
    <source>
        <dbReference type="EMBL" id="CAF3409534.1"/>
    </source>
</evidence>
<name>A0A820VM12_9BILA</name>
<dbReference type="EMBL" id="CAJNYV010003577">
    <property type="protein sequence ID" value="CAF3589625.1"/>
    <property type="molecule type" value="Genomic_DNA"/>
</dbReference>
<dbReference type="Proteomes" id="UP000663869">
    <property type="component" value="Unassembled WGS sequence"/>
</dbReference>
<evidence type="ECO:0000313" key="11">
    <source>
        <dbReference type="EMBL" id="CAF4898843.1"/>
    </source>
</evidence>
<keyword evidence="13" id="KW-1185">Reference proteome</keyword>
<organism evidence="8 12">
    <name type="scientific">Rotaria socialis</name>
    <dbReference type="NCBI Taxonomy" id="392032"/>
    <lineage>
        <taxon>Eukaryota</taxon>
        <taxon>Metazoa</taxon>
        <taxon>Spiralia</taxon>
        <taxon>Gnathifera</taxon>
        <taxon>Rotifera</taxon>
        <taxon>Eurotatoria</taxon>
        <taxon>Bdelloidea</taxon>
        <taxon>Philodinida</taxon>
        <taxon>Philodinidae</taxon>
        <taxon>Rotaria</taxon>
    </lineage>
</organism>
<dbReference type="EMBL" id="CAJNYT010001085">
    <property type="protein sequence ID" value="CAF3395330.1"/>
    <property type="molecule type" value="Genomic_DNA"/>
</dbReference>
<dbReference type="EMBL" id="CAJNYU010000957">
    <property type="protein sequence ID" value="CAF3400246.1"/>
    <property type="molecule type" value="Genomic_DNA"/>
</dbReference>
<dbReference type="Proteomes" id="UP000663838">
    <property type="component" value="Unassembled WGS sequence"/>
</dbReference>
<dbReference type="Proteomes" id="UP000663862">
    <property type="component" value="Unassembled WGS sequence"/>
</dbReference>
<evidence type="ECO:0000313" key="6">
    <source>
        <dbReference type="EMBL" id="CAF3589625.1"/>
    </source>
</evidence>
<dbReference type="EMBL" id="CAJOBR010002712">
    <property type="protein sequence ID" value="CAF4699743.1"/>
    <property type="molecule type" value="Genomic_DNA"/>
</dbReference>
<dbReference type="Proteomes" id="UP000663872">
    <property type="component" value="Unassembled WGS sequence"/>
</dbReference>
<feature type="domain" description="F-box" evidence="1">
    <location>
        <begin position="3"/>
        <end position="50"/>
    </location>
</feature>
<sequence length="440" mass="51785">MDNLNILDLSDEILFIVRKKLNMVDILYSLVNVNQRFDRLALDSLYVRELNMTTISTNSLLYDQNPTIDTQVLSKICEKVLPRIHHQIHKLTVEEYSMKPIPLASNYPQLYSLSLINFQEETLYQYLTIDCLYLLDEPLVCLSTLIVNVEQISHLLPDIDPTKKFPQLKHFSFTTFDRASEYDTQIVPLLNRMINLEELQLYISVGRYDSIYIDGYQLYDQFLIYMTQLKKFTFSITIKVCNKNINVELPSNYDIQRSFIGRVYHEVASYVNTKSLLYDGECHIYSLPYAFEYFTNLNNSFPGGMFHKVRQLTMDDIIAFEHKLFKIISQDFPFLELLYVSNSCPLKDKQYSSSTLITFPYLTFLDLTWTHVDYAELFLLKKNIDLPRLLNLSVEYKSLTTITSNFTDDATYFNFDKLKNLDACEPFDRPENFHQYFPLL</sequence>
<evidence type="ECO:0000313" key="10">
    <source>
        <dbReference type="EMBL" id="CAF4699743.1"/>
    </source>
</evidence>
<evidence type="ECO:0000259" key="1">
    <source>
        <dbReference type="PROSITE" id="PS50181"/>
    </source>
</evidence>
<dbReference type="EMBL" id="CAJNXB010001382">
    <property type="protein sequence ID" value="CAF3160975.1"/>
    <property type="molecule type" value="Genomic_DNA"/>
</dbReference>
<dbReference type="InterPro" id="IPR001810">
    <property type="entry name" value="F-box_dom"/>
</dbReference>
<evidence type="ECO:0000313" key="12">
    <source>
        <dbReference type="Proteomes" id="UP000663851"/>
    </source>
</evidence>
<dbReference type="Proteomes" id="UP000663865">
    <property type="component" value="Unassembled WGS sequence"/>
</dbReference>
<dbReference type="Proteomes" id="UP000663873">
    <property type="component" value="Unassembled WGS sequence"/>
</dbReference>
<dbReference type="Proteomes" id="UP000663825">
    <property type="component" value="Unassembled WGS sequence"/>
</dbReference>
<comment type="caution">
    <text evidence="8">The sequence shown here is derived from an EMBL/GenBank/DDBJ whole genome shotgun (WGS) entry which is preliminary data.</text>
</comment>
<proteinExistence type="predicted"/>
<accession>A0A820VM12</accession>
<dbReference type="Proteomes" id="UP000663851">
    <property type="component" value="Unassembled WGS sequence"/>
</dbReference>
<dbReference type="EMBL" id="CAJOBQ010001778">
    <property type="protein sequence ID" value="CAF4514937.1"/>
    <property type="molecule type" value="Genomic_DNA"/>
</dbReference>
<dbReference type="EMBL" id="CAJOBS010005389">
    <property type="protein sequence ID" value="CAF4898843.1"/>
    <property type="molecule type" value="Genomic_DNA"/>
</dbReference>
<evidence type="ECO:0000313" key="4">
    <source>
        <dbReference type="EMBL" id="CAF3400246.1"/>
    </source>
</evidence>
<evidence type="ECO:0000313" key="13">
    <source>
        <dbReference type="Proteomes" id="UP000663873"/>
    </source>
</evidence>
<gene>
    <name evidence="4" type="ORF">FME351_LOCUS8991</name>
    <name evidence="3" type="ORF">GRG538_LOCUS9507</name>
    <name evidence="8" type="ORF">HFQ381_LOCUS27836</name>
    <name evidence="6" type="ORF">KIK155_LOCUS20375</name>
    <name evidence="5" type="ORF">LUA448_LOCUS18369</name>
    <name evidence="10" type="ORF">QYT958_LOCUS17706</name>
    <name evidence="2" type="ORF">TIS948_LOCUS10259</name>
    <name evidence="11" type="ORF">TOA249_LOCUS30525</name>
    <name evidence="9" type="ORF">TSG867_LOCUS22143</name>
    <name evidence="7" type="ORF">UJA718_LOCUS19443</name>
</gene>
<evidence type="ECO:0000313" key="9">
    <source>
        <dbReference type="EMBL" id="CAF4514937.1"/>
    </source>
</evidence>
<dbReference type="AlphaFoldDB" id="A0A820VM12"/>
<evidence type="ECO:0000313" key="7">
    <source>
        <dbReference type="EMBL" id="CAF4405777.1"/>
    </source>
</evidence>
<reference evidence="8" key="1">
    <citation type="submission" date="2021-02" db="EMBL/GenBank/DDBJ databases">
        <authorList>
            <person name="Nowell W R."/>
        </authorList>
    </citation>
    <scope>NUCLEOTIDE SEQUENCE</scope>
</reference>
<dbReference type="SUPFAM" id="SSF52047">
    <property type="entry name" value="RNI-like"/>
    <property type="match status" value="1"/>
</dbReference>
<evidence type="ECO:0000313" key="3">
    <source>
        <dbReference type="EMBL" id="CAF3395330.1"/>
    </source>
</evidence>